<organism evidence="1 2">
    <name type="scientific">Azotobacter beijerinckii</name>
    <dbReference type="NCBI Taxonomy" id="170623"/>
    <lineage>
        <taxon>Bacteria</taxon>
        <taxon>Pseudomonadati</taxon>
        <taxon>Pseudomonadota</taxon>
        <taxon>Gammaproteobacteria</taxon>
        <taxon>Pseudomonadales</taxon>
        <taxon>Pseudomonadaceae</taxon>
        <taxon>Azotobacter</taxon>
    </lineage>
</organism>
<comment type="caution">
    <text evidence="1">The sequence shown here is derived from an EMBL/GenBank/DDBJ whole genome shotgun (WGS) entry which is preliminary data.</text>
</comment>
<dbReference type="Proteomes" id="UP000198861">
    <property type="component" value="Unassembled WGS sequence"/>
</dbReference>
<accession>A0A1I0V9K0</accession>
<dbReference type="Pfam" id="PF03864">
    <property type="entry name" value="Phage_cap_E"/>
    <property type="match status" value="1"/>
</dbReference>
<name>A0A1I0V9K0_9GAMM</name>
<gene>
    <name evidence="1" type="ORF">SAMN04244571_00156</name>
</gene>
<dbReference type="EMBL" id="FOKJ01000002">
    <property type="protein sequence ID" value="SFA73011.1"/>
    <property type="molecule type" value="Genomic_DNA"/>
</dbReference>
<evidence type="ECO:0000313" key="1">
    <source>
        <dbReference type="EMBL" id="SFA73011.1"/>
    </source>
</evidence>
<protein>
    <submittedName>
        <fullName evidence="1">Phage major capsid protein E</fullName>
    </submittedName>
</protein>
<proteinExistence type="predicted"/>
<keyword evidence="2" id="KW-1185">Reference proteome</keyword>
<dbReference type="InterPro" id="IPR005564">
    <property type="entry name" value="Major_capsid_GpE"/>
</dbReference>
<reference evidence="1 2" key="1">
    <citation type="submission" date="2016-10" db="EMBL/GenBank/DDBJ databases">
        <authorList>
            <person name="Varghese N."/>
            <person name="Submissions S."/>
        </authorList>
    </citation>
    <scope>NUCLEOTIDE SEQUENCE [LARGE SCALE GENOMIC DNA]</scope>
    <source>
        <strain evidence="1 2">DSM 282</strain>
    </source>
</reference>
<evidence type="ECO:0000313" key="2">
    <source>
        <dbReference type="Proteomes" id="UP000198861"/>
    </source>
</evidence>
<sequence>MAVYGRGFWGAFTGHKSTTDAWGRYQDGQFLRTDMRPMGFQFGSVEFIGSDDAYLISGVDGLLVTQYAPADYMDTVNPIGQKFYASQEPQPHNKGVDLESQSNPLSICSRPRAIIKLGRA</sequence>